<dbReference type="Gene3D" id="2.70.70.10">
    <property type="entry name" value="Glucose Permease (Domain IIA)"/>
    <property type="match status" value="1"/>
</dbReference>
<dbReference type="eggNOG" id="arCOG11616">
    <property type="taxonomic scope" value="Archaea"/>
</dbReference>
<protein>
    <submittedName>
        <fullName evidence="3">Peptidase M23</fullName>
    </submittedName>
    <submittedName>
        <fullName evidence="4">Peptidase family M23</fullName>
    </submittedName>
</protein>
<keyword evidence="6" id="KW-1185">Reference proteome</keyword>
<sequence>MSGAHGPTDSGDGVESTRREGLLGRLPDPTFLSLLGFLSIPGYLFQSLRSLRLFALFFLFGLWPLVRGFLPSFGEDEEDPTDWVAIGGKSYTRRSRLSLLLLQLNPFVFVQGVLQLVGHVPTLLRYRGRLPNPDRFEQATAYRLPFADGTLRDDSTDDADGGTAPTDGKTWTVINGGPTRERSHSWSILAQRYALDFVITDEEGRTHTGDGSRPDQYYCYGEPIRAPADGVVVAAHDGHRDGPRAGGWLDLRQRNILGNWVTIEHADGEYSVSAHLQRGSVAVSEGERVERGQQIGRCGHSGNSTEPHLHFHVQDRPNFYLGMGLPIRFEDVASDAADDSGDPRYVSAGQRVAPRAD</sequence>
<evidence type="ECO:0000313" key="5">
    <source>
        <dbReference type="Proteomes" id="UP000003751"/>
    </source>
</evidence>
<reference evidence="3 5" key="1">
    <citation type="journal article" date="2014" name="ISME J.">
        <title>Trehalose/2-sulfotrehalose biosynthesis and glycine-betaine uptake are widely spread mechanisms for osmoadaptation in the Halobacteriales.</title>
        <authorList>
            <person name="Youssef N.H."/>
            <person name="Savage-Ashlock K.N."/>
            <person name="McCully A.L."/>
            <person name="Luedtke B."/>
            <person name="Shaw E.I."/>
            <person name="Hoff W.D."/>
            <person name="Elshahed M.S."/>
        </authorList>
    </citation>
    <scope>NUCLEOTIDE SEQUENCE [LARGE SCALE GENOMIC DNA]</scope>
    <source>
        <strain evidence="3 5">DX253</strain>
    </source>
</reference>
<dbReference type="PANTHER" id="PTHR21666:SF270">
    <property type="entry name" value="MUREIN HYDROLASE ACTIVATOR ENVC"/>
    <property type="match status" value="1"/>
</dbReference>
<dbReference type="InterPro" id="IPR050570">
    <property type="entry name" value="Cell_wall_metabolism_enzyme"/>
</dbReference>
<feature type="domain" description="M23ase beta-sheet core" evidence="2">
    <location>
        <begin position="220"/>
        <end position="315"/>
    </location>
</feature>
<dbReference type="EMBL" id="FRAN01000001">
    <property type="protein sequence ID" value="SHK09935.1"/>
    <property type="molecule type" value="Genomic_DNA"/>
</dbReference>
<dbReference type="Proteomes" id="UP000003751">
    <property type="component" value="Unassembled WGS sequence"/>
</dbReference>
<dbReference type="InterPro" id="IPR011055">
    <property type="entry name" value="Dup_hybrid_motif"/>
</dbReference>
<name>E7QSB4_HALPU</name>
<dbReference type="Proteomes" id="UP000184203">
    <property type="component" value="Unassembled WGS sequence"/>
</dbReference>
<evidence type="ECO:0000256" key="1">
    <source>
        <dbReference type="SAM" id="MobiDB-lite"/>
    </source>
</evidence>
<organism evidence="3 5">
    <name type="scientific">Haladaptatus paucihalophilus DX253</name>
    <dbReference type="NCBI Taxonomy" id="797209"/>
    <lineage>
        <taxon>Archaea</taxon>
        <taxon>Methanobacteriati</taxon>
        <taxon>Methanobacteriota</taxon>
        <taxon>Stenosarchaea group</taxon>
        <taxon>Halobacteria</taxon>
        <taxon>Halobacteriales</taxon>
        <taxon>Haladaptataceae</taxon>
        <taxon>Haladaptatus</taxon>
    </lineage>
</organism>
<dbReference type="Pfam" id="PF01551">
    <property type="entry name" value="Peptidase_M23"/>
    <property type="match status" value="1"/>
</dbReference>
<dbReference type="CDD" id="cd12797">
    <property type="entry name" value="M23_peptidase"/>
    <property type="match status" value="1"/>
</dbReference>
<dbReference type="PATRIC" id="fig|797209.4.peg.1687"/>
<dbReference type="PANTHER" id="PTHR21666">
    <property type="entry name" value="PEPTIDASE-RELATED"/>
    <property type="match status" value="1"/>
</dbReference>
<evidence type="ECO:0000313" key="4">
    <source>
        <dbReference type="EMBL" id="SHK09935.1"/>
    </source>
</evidence>
<dbReference type="EMBL" id="AEMG01000006">
    <property type="protein sequence ID" value="EFW92883.1"/>
    <property type="molecule type" value="Genomic_DNA"/>
</dbReference>
<evidence type="ECO:0000313" key="3">
    <source>
        <dbReference type="EMBL" id="EFW92883.1"/>
    </source>
</evidence>
<dbReference type="SUPFAM" id="SSF51261">
    <property type="entry name" value="Duplicated hybrid motif"/>
    <property type="match status" value="1"/>
</dbReference>
<accession>E7QSB4</accession>
<dbReference type="GO" id="GO:0004222">
    <property type="term" value="F:metalloendopeptidase activity"/>
    <property type="evidence" value="ECO:0007669"/>
    <property type="project" value="TreeGrafter"/>
</dbReference>
<dbReference type="AlphaFoldDB" id="E7QSB4"/>
<dbReference type="STRING" id="797209.GCA_000376445_00369"/>
<gene>
    <name evidence="4" type="ORF">SAMN05444342_0569</name>
    <name evidence="3" type="ORF">ZOD2009_08434</name>
</gene>
<evidence type="ECO:0000259" key="2">
    <source>
        <dbReference type="Pfam" id="PF01551"/>
    </source>
</evidence>
<proteinExistence type="predicted"/>
<reference evidence="4" key="2">
    <citation type="submission" date="2016-11" db="EMBL/GenBank/DDBJ databases">
        <authorList>
            <person name="Jaros S."/>
            <person name="Januszkiewicz K."/>
            <person name="Wedrychowicz H."/>
        </authorList>
    </citation>
    <scope>NUCLEOTIDE SEQUENCE [LARGE SCALE GENOMIC DNA]</scope>
    <source>
        <strain evidence="4">DX253</strain>
    </source>
</reference>
<dbReference type="RefSeq" id="WP_007978821.1">
    <property type="nucleotide sequence ID" value="NZ_AEMG01000006.1"/>
</dbReference>
<feature type="region of interest" description="Disordered" evidence="1">
    <location>
        <begin position="336"/>
        <end position="357"/>
    </location>
</feature>
<dbReference type="OrthoDB" id="7494at2157"/>
<dbReference type="InterPro" id="IPR016047">
    <property type="entry name" value="M23ase_b-sheet_dom"/>
</dbReference>
<reference evidence="6" key="3">
    <citation type="submission" date="2016-11" db="EMBL/GenBank/DDBJ databases">
        <authorList>
            <person name="Varghese N."/>
            <person name="Submissions S."/>
        </authorList>
    </citation>
    <scope>NUCLEOTIDE SEQUENCE [LARGE SCALE GENOMIC DNA]</scope>
    <source>
        <strain evidence="6">DX253</strain>
    </source>
</reference>
<evidence type="ECO:0000313" key="6">
    <source>
        <dbReference type="Proteomes" id="UP000184203"/>
    </source>
</evidence>